<evidence type="ECO:0000256" key="5">
    <source>
        <dbReference type="ARBA" id="ARBA00022771"/>
    </source>
</evidence>
<dbReference type="SUPFAM" id="SSF57850">
    <property type="entry name" value="RING/U-box"/>
    <property type="match status" value="1"/>
</dbReference>
<dbReference type="PROSITE" id="PS51873">
    <property type="entry name" value="TRIAD"/>
    <property type="match status" value="1"/>
</dbReference>
<keyword evidence="6" id="KW-0833">Ubl conjugation pathway</keyword>
<reference evidence="9" key="1">
    <citation type="submission" date="2023-06" db="EMBL/GenBank/DDBJ databases">
        <authorList>
            <person name="Kurt Z."/>
        </authorList>
    </citation>
    <scope>NUCLEOTIDE SEQUENCE</scope>
</reference>
<evidence type="ECO:0000256" key="3">
    <source>
        <dbReference type="ARBA" id="ARBA00022723"/>
    </source>
</evidence>
<keyword evidence="2" id="KW-0808">Transferase</keyword>
<sequence>MCDGCFENKISIASIQNNNLKCYHFCELCVEMQLEQQLSQPEIQIKMGNGDENNGKFIAFFQGNQKLRQTAFDILINTAEMKARCQKEFKFCPTCNKIAIYVEKQSLLYFCQQCNNYWCTDCGEWHTEEFQCVVGDTKRCPNRYCRTFTIKDSGCNHITCSLCKAHWCYVCGKQFAADTIYPHLSAVHGGINTQ</sequence>
<organism evidence="9">
    <name type="scientific">Hexamita inflata</name>
    <dbReference type="NCBI Taxonomy" id="28002"/>
    <lineage>
        <taxon>Eukaryota</taxon>
        <taxon>Metamonada</taxon>
        <taxon>Diplomonadida</taxon>
        <taxon>Hexamitidae</taxon>
        <taxon>Hexamitinae</taxon>
        <taxon>Hexamita</taxon>
    </lineage>
</organism>
<dbReference type="PANTHER" id="PTHR22770:SF13">
    <property type="entry name" value="RING-TYPE DOMAIN-CONTAINING PROTEIN"/>
    <property type="match status" value="1"/>
</dbReference>
<evidence type="ECO:0000313" key="11">
    <source>
        <dbReference type="Proteomes" id="UP001642409"/>
    </source>
</evidence>
<proteinExistence type="predicted"/>
<dbReference type="InterPro" id="IPR044066">
    <property type="entry name" value="TRIAD_supradom"/>
</dbReference>
<keyword evidence="5" id="KW-0863">Zinc-finger</keyword>
<keyword evidence="3" id="KW-0479">Metal-binding</keyword>
<dbReference type="GO" id="GO:0043161">
    <property type="term" value="P:proteasome-mediated ubiquitin-dependent protein catabolic process"/>
    <property type="evidence" value="ECO:0007669"/>
    <property type="project" value="TreeGrafter"/>
</dbReference>
<name>A0AA86UKW6_9EUKA</name>
<evidence type="ECO:0000259" key="8">
    <source>
        <dbReference type="PROSITE" id="PS51873"/>
    </source>
</evidence>
<evidence type="ECO:0000256" key="7">
    <source>
        <dbReference type="ARBA" id="ARBA00022833"/>
    </source>
</evidence>
<evidence type="ECO:0000256" key="4">
    <source>
        <dbReference type="ARBA" id="ARBA00022737"/>
    </source>
</evidence>
<keyword evidence="4" id="KW-0677">Repeat</keyword>
<evidence type="ECO:0000313" key="9">
    <source>
        <dbReference type="EMBL" id="CAI9955451.1"/>
    </source>
</evidence>
<dbReference type="GO" id="GO:0008270">
    <property type="term" value="F:zinc ion binding"/>
    <property type="evidence" value="ECO:0007669"/>
    <property type="project" value="UniProtKB-KW"/>
</dbReference>
<dbReference type="PANTHER" id="PTHR22770">
    <property type="entry name" value="UBIQUITIN CONJUGATING ENZYME 7 INTERACTING PROTEIN-RELATED"/>
    <property type="match status" value="1"/>
</dbReference>
<dbReference type="EMBL" id="CAXDID020000010">
    <property type="protein sequence ID" value="CAL5979136.1"/>
    <property type="molecule type" value="Genomic_DNA"/>
</dbReference>
<keyword evidence="11" id="KW-1185">Reference proteome</keyword>
<dbReference type="Pfam" id="PF22191">
    <property type="entry name" value="IBR_1"/>
    <property type="match status" value="1"/>
</dbReference>
<reference evidence="10 11" key="2">
    <citation type="submission" date="2024-07" db="EMBL/GenBank/DDBJ databases">
        <authorList>
            <person name="Akdeniz Z."/>
        </authorList>
    </citation>
    <scope>NUCLEOTIDE SEQUENCE [LARGE SCALE GENOMIC DNA]</scope>
</reference>
<protein>
    <recommendedName>
        <fullName evidence="8">RING-type domain-containing protein</fullName>
    </recommendedName>
</protein>
<evidence type="ECO:0000313" key="10">
    <source>
        <dbReference type="EMBL" id="CAL5979136.1"/>
    </source>
</evidence>
<comment type="caution">
    <text evidence="9">The sequence shown here is derived from an EMBL/GenBank/DDBJ whole genome shotgun (WGS) entry which is preliminary data.</text>
</comment>
<dbReference type="GO" id="GO:0000151">
    <property type="term" value="C:ubiquitin ligase complex"/>
    <property type="evidence" value="ECO:0007669"/>
    <property type="project" value="TreeGrafter"/>
</dbReference>
<comment type="pathway">
    <text evidence="1">Protein modification; protein ubiquitination.</text>
</comment>
<evidence type="ECO:0000256" key="1">
    <source>
        <dbReference type="ARBA" id="ARBA00004906"/>
    </source>
</evidence>
<accession>A0AA86UKW6</accession>
<dbReference type="GO" id="GO:0043130">
    <property type="term" value="F:ubiquitin binding"/>
    <property type="evidence" value="ECO:0007669"/>
    <property type="project" value="TreeGrafter"/>
</dbReference>
<evidence type="ECO:0000256" key="2">
    <source>
        <dbReference type="ARBA" id="ARBA00022679"/>
    </source>
</evidence>
<evidence type="ECO:0000256" key="6">
    <source>
        <dbReference type="ARBA" id="ARBA00022786"/>
    </source>
</evidence>
<dbReference type="EMBL" id="CATOUU010000865">
    <property type="protein sequence ID" value="CAI9955451.1"/>
    <property type="molecule type" value="Genomic_DNA"/>
</dbReference>
<dbReference type="AlphaFoldDB" id="A0AA86UKW6"/>
<dbReference type="GO" id="GO:0097039">
    <property type="term" value="P:protein linear polyubiquitination"/>
    <property type="evidence" value="ECO:0007669"/>
    <property type="project" value="TreeGrafter"/>
</dbReference>
<gene>
    <name evidence="9" type="ORF">HINF_LOCUS43096</name>
    <name evidence="10" type="ORF">HINF_LOCUS5283</name>
</gene>
<dbReference type="Gene3D" id="1.20.120.1750">
    <property type="match status" value="1"/>
</dbReference>
<dbReference type="Proteomes" id="UP001642409">
    <property type="component" value="Unassembled WGS sequence"/>
</dbReference>
<dbReference type="GO" id="GO:0004842">
    <property type="term" value="F:ubiquitin-protein transferase activity"/>
    <property type="evidence" value="ECO:0007669"/>
    <property type="project" value="TreeGrafter"/>
</dbReference>
<dbReference type="InterPro" id="IPR051628">
    <property type="entry name" value="LUBAC_E3_Ligases"/>
</dbReference>
<keyword evidence="7" id="KW-0862">Zinc</keyword>
<feature type="domain" description="RING-type" evidence="8">
    <location>
        <begin position="1"/>
        <end position="194"/>
    </location>
</feature>